<dbReference type="Proteomes" id="UP000035212">
    <property type="component" value="Chromosome"/>
</dbReference>
<organism evidence="1 2">
    <name type="scientific">Pseudomonas chlororaphis</name>
    <dbReference type="NCBI Taxonomy" id="587753"/>
    <lineage>
        <taxon>Bacteria</taxon>
        <taxon>Pseudomonadati</taxon>
        <taxon>Pseudomonadota</taxon>
        <taxon>Gammaproteobacteria</taxon>
        <taxon>Pseudomonadales</taxon>
        <taxon>Pseudomonadaceae</taxon>
        <taxon>Pseudomonas</taxon>
    </lineage>
</organism>
<dbReference type="AlphaFoldDB" id="A0A0G3GKM9"/>
<proteinExistence type="predicted"/>
<protein>
    <submittedName>
        <fullName evidence="1">Uncharacterized protein</fullName>
    </submittedName>
</protein>
<reference evidence="1 2" key="1">
    <citation type="journal article" date="2015" name="Stand. Genomic Sci.">
        <title>Complete genome of Pseudomonas chlororaphis strain UFB2, a soil bacterium with antibacterial activity against bacterial canker pathogen of tomato.</title>
        <authorList>
            <person name="Deng P."/>
            <person name="Wang X."/>
            <person name="Baird S.M."/>
            <person name="Lu S.E."/>
        </authorList>
    </citation>
    <scope>NUCLEOTIDE SEQUENCE [LARGE SCALE GENOMIC DNA]</scope>
    <source>
        <strain evidence="1 2">UFB2</strain>
    </source>
</reference>
<dbReference type="PATRIC" id="fig|587753.11.peg.3091"/>
<sequence>MSNDTFRFEAHQSLLELDAATTKMMMLVVAGEVSGCLWKEAFSRVGSAYTALASVVAGVQIDPMPALDGRSSDDLITPEK</sequence>
<name>A0A0G3GKM9_9PSED</name>
<gene>
    <name evidence="1" type="ORF">VM99_15090</name>
</gene>
<dbReference type="EMBL" id="CP011020">
    <property type="protein sequence ID" value="AKJ99331.1"/>
    <property type="molecule type" value="Genomic_DNA"/>
</dbReference>
<evidence type="ECO:0000313" key="1">
    <source>
        <dbReference type="EMBL" id="AKJ99331.1"/>
    </source>
</evidence>
<evidence type="ECO:0000313" key="2">
    <source>
        <dbReference type="Proteomes" id="UP000035212"/>
    </source>
</evidence>
<reference evidence="2" key="2">
    <citation type="submission" date="2015-03" db="EMBL/GenBank/DDBJ databases">
        <authorList>
            <person name="Deng P."/>
            <person name="Lu S."/>
        </authorList>
    </citation>
    <scope>NUCLEOTIDE SEQUENCE [LARGE SCALE GENOMIC DNA]</scope>
    <source>
        <strain evidence="2">UFB2</strain>
    </source>
</reference>
<accession>A0A0G3GKM9</accession>